<dbReference type="EMBL" id="JANCYW010000010">
    <property type="protein sequence ID" value="KAK4536897.1"/>
    <property type="molecule type" value="Genomic_DNA"/>
</dbReference>
<feature type="compositionally biased region" description="Basic and acidic residues" evidence="1">
    <location>
        <begin position="318"/>
        <end position="327"/>
    </location>
</feature>
<evidence type="ECO:0000313" key="3">
    <source>
        <dbReference type="Proteomes" id="UP001301350"/>
    </source>
</evidence>
<keyword evidence="3" id="KW-1185">Reference proteome</keyword>
<dbReference type="InterPro" id="IPR027267">
    <property type="entry name" value="AH/BAR_dom_sf"/>
</dbReference>
<proteinExistence type="predicted"/>
<dbReference type="SUPFAM" id="SSF103657">
    <property type="entry name" value="BAR/IMD domain-like"/>
    <property type="match status" value="1"/>
</dbReference>
<reference evidence="2 3" key="1">
    <citation type="submission" date="2022-07" db="EMBL/GenBank/DDBJ databases">
        <title>Genome-wide signatures of adaptation to extreme environments.</title>
        <authorList>
            <person name="Cho C.H."/>
            <person name="Yoon H.S."/>
        </authorList>
    </citation>
    <scope>NUCLEOTIDE SEQUENCE [LARGE SCALE GENOMIC DNA]</scope>
    <source>
        <strain evidence="2 3">DBV 063 E5</strain>
    </source>
</reference>
<dbReference type="Gene3D" id="1.20.1270.60">
    <property type="entry name" value="Arfaptin homology (AH) domain/BAR domain"/>
    <property type="match status" value="1"/>
</dbReference>
<feature type="region of interest" description="Disordered" evidence="1">
    <location>
        <begin position="262"/>
        <end position="341"/>
    </location>
</feature>
<accession>A0AAV9IX40</accession>
<gene>
    <name evidence="2" type="ORF">CDCA_CDCA10G2922</name>
</gene>
<sequence length="341" mass="37718">MFHRMKVGLKQSKDTVMRAKPASAPETRYQTALESLNSLERTAKKVRESVAANEPAWRALLSNMEDVTGSLLGMFGATHPFYEAVNSLSSSVSGLESHLVSHGVLHMVHGRGAAGGGEFTAPPAIGVQGVLTQIDEYLRKCKDMRKRAQAYEKAFDEVNYYLGKVEKLEAAQKNSTEPNTRIERNRQKLVEAREKADEACTVFRRGVETLERNREVVFSRTLLAFVAAHLVAFRYAPLEEHEETLQEQYRARFGDADDLHLDWTERGGASPGSSTNTRPLDHKTGTAQVDNSGYESNEGASRDDLGDEEHLDMSNVSLRHDERDGRGEAPVFGDHAGGAEA</sequence>
<protein>
    <recommendedName>
        <fullName evidence="4">BAR domain-containing protein</fullName>
    </recommendedName>
</protein>
<dbReference type="CDD" id="cd07307">
    <property type="entry name" value="BAR"/>
    <property type="match status" value="1"/>
</dbReference>
<feature type="compositionally biased region" description="Polar residues" evidence="1">
    <location>
        <begin position="285"/>
        <end position="299"/>
    </location>
</feature>
<evidence type="ECO:0000256" key="1">
    <source>
        <dbReference type="SAM" id="MobiDB-lite"/>
    </source>
</evidence>
<organism evidence="2 3">
    <name type="scientific">Cyanidium caldarium</name>
    <name type="common">Red alga</name>
    <dbReference type="NCBI Taxonomy" id="2771"/>
    <lineage>
        <taxon>Eukaryota</taxon>
        <taxon>Rhodophyta</taxon>
        <taxon>Bangiophyceae</taxon>
        <taxon>Cyanidiales</taxon>
        <taxon>Cyanidiaceae</taxon>
        <taxon>Cyanidium</taxon>
    </lineage>
</organism>
<dbReference type="Proteomes" id="UP001301350">
    <property type="component" value="Unassembled WGS sequence"/>
</dbReference>
<evidence type="ECO:0008006" key="4">
    <source>
        <dbReference type="Google" id="ProtNLM"/>
    </source>
</evidence>
<dbReference type="AlphaFoldDB" id="A0AAV9IX40"/>
<comment type="caution">
    <text evidence="2">The sequence shown here is derived from an EMBL/GenBank/DDBJ whole genome shotgun (WGS) entry which is preliminary data.</text>
</comment>
<name>A0AAV9IX40_CYACA</name>
<evidence type="ECO:0000313" key="2">
    <source>
        <dbReference type="EMBL" id="KAK4536897.1"/>
    </source>
</evidence>